<sequence length="242" mass="27801">MIKGKIHSLESFGTVDGPGIRFVTFLQGCPLRCQYCHNPDTWDKNRAVKYEYTPQDLLEEVLRYKSFICNGGVTLTGGEPLMQAEFAREYFRLCREAGLHTALDTSGAICNEQTLAVLDYTDLLMLDIKALDEALCRKVCGSDGRNALRYLDEAQKRGVKVWIRHVIVPGLTDDDEQLDRLVEYLKGYPVVEKIEWLPYHTMGVFKYEQLGLPYPLKDVEPLSAERIKTIRERYKDVFPIQK</sequence>
<dbReference type="NCBIfam" id="TIGR02493">
    <property type="entry name" value="PFLA"/>
    <property type="match status" value="1"/>
</dbReference>
<comment type="catalytic activity">
    <reaction evidence="9">
        <text>glycyl-[formate C-acetyltransferase] + reduced [flavodoxin] + S-adenosyl-L-methionine = glycin-2-yl radical-[formate C-acetyltransferase] + semiquinone [flavodoxin] + 5'-deoxyadenosine + L-methionine + H(+)</text>
        <dbReference type="Rhea" id="RHEA:19225"/>
        <dbReference type="Rhea" id="RHEA-COMP:10622"/>
        <dbReference type="Rhea" id="RHEA-COMP:12190"/>
        <dbReference type="Rhea" id="RHEA-COMP:12191"/>
        <dbReference type="Rhea" id="RHEA-COMP:14480"/>
        <dbReference type="ChEBI" id="CHEBI:15378"/>
        <dbReference type="ChEBI" id="CHEBI:17319"/>
        <dbReference type="ChEBI" id="CHEBI:29947"/>
        <dbReference type="ChEBI" id="CHEBI:32722"/>
        <dbReference type="ChEBI" id="CHEBI:57618"/>
        <dbReference type="ChEBI" id="CHEBI:57844"/>
        <dbReference type="ChEBI" id="CHEBI:59789"/>
        <dbReference type="ChEBI" id="CHEBI:140311"/>
        <dbReference type="EC" id="1.97.1.4"/>
    </reaction>
</comment>
<dbReference type="EC" id="1.97.1.4" evidence="9"/>
<dbReference type="Pfam" id="PF04055">
    <property type="entry name" value="Radical_SAM"/>
    <property type="match status" value="1"/>
</dbReference>
<dbReference type="InterPro" id="IPR058240">
    <property type="entry name" value="rSAM_sf"/>
</dbReference>
<dbReference type="SFLD" id="SFLDG01067">
    <property type="entry name" value="SPASM/twitch_domain_containing"/>
    <property type="match status" value="1"/>
</dbReference>
<keyword evidence="7 9" id="KW-0408">Iron</keyword>
<accession>A0ABT7U3Z1</accession>
<dbReference type="PROSITE" id="PS01087">
    <property type="entry name" value="RADICAL_ACTIVATING"/>
    <property type="match status" value="1"/>
</dbReference>
<dbReference type="PANTHER" id="PTHR30352">
    <property type="entry name" value="PYRUVATE FORMATE-LYASE-ACTIVATING ENZYME"/>
    <property type="match status" value="1"/>
</dbReference>
<dbReference type="InterPro" id="IPR007197">
    <property type="entry name" value="rSAM"/>
</dbReference>
<reference evidence="12" key="2">
    <citation type="submission" date="2023-07" db="EMBL/GenBank/DDBJ databases">
        <title>Identification and characterization of horizontal gene transfer across gut microbiota members of farm animals based on homology search.</title>
        <authorList>
            <person name="Schwarzerova J."/>
            <person name="Nykrynova M."/>
            <person name="Jureckova K."/>
            <person name="Cejkova D."/>
            <person name="Rychlik I."/>
        </authorList>
    </citation>
    <scope>NUCLEOTIDE SEQUENCE [LARGE SCALE GENOMIC DNA]</scope>
    <source>
        <strain evidence="12">ET4</strain>
    </source>
</reference>
<proteinExistence type="inferred from homology"/>
<reference evidence="11 12" key="1">
    <citation type="submission" date="2023-06" db="EMBL/GenBank/DDBJ databases">
        <authorList>
            <person name="Zeman M."/>
            <person name="Kubasova T."/>
            <person name="Jahodarova E."/>
            <person name="Nykrynova M."/>
            <person name="Rychlik I."/>
        </authorList>
    </citation>
    <scope>NUCLEOTIDE SEQUENCE [LARGE SCALE GENOMIC DNA]</scope>
    <source>
        <strain evidence="11 12">ET4</strain>
    </source>
</reference>
<evidence type="ECO:0000256" key="4">
    <source>
        <dbReference type="ARBA" id="ARBA00022691"/>
    </source>
</evidence>
<evidence type="ECO:0000313" key="12">
    <source>
        <dbReference type="Proteomes" id="UP001228403"/>
    </source>
</evidence>
<dbReference type="Gene3D" id="3.20.20.70">
    <property type="entry name" value="Aldolase class I"/>
    <property type="match status" value="1"/>
</dbReference>
<evidence type="ECO:0000256" key="8">
    <source>
        <dbReference type="ARBA" id="ARBA00023014"/>
    </source>
</evidence>
<dbReference type="PROSITE" id="PS51918">
    <property type="entry name" value="RADICAL_SAM"/>
    <property type="match status" value="1"/>
</dbReference>
<evidence type="ECO:0000313" key="11">
    <source>
        <dbReference type="EMBL" id="MDM8145242.1"/>
    </source>
</evidence>
<dbReference type="SUPFAM" id="SSF102114">
    <property type="entry name" value="Radical SAM enzymes"/>
    <property type="match status" value="1"/>
</dbReference>
<dbReference type="InterPro" id="IPR001989">
    <property type="entry name" value="Radical_activat_CS"/>
</dbReference>
<keyword evidence="6 9" id="KW-0560">Oxidoreductase</keyword>
<comment type="similarity">
    <text evidence="2 9">Belongs to the organic radical-activating enzymes family.</text>
</comment>
<keyword evidence="11" id="KW-0670">Pyruvate</keyword>
<evidence type="ECO:0000256" key="7">
    <source>
        <dbReference type="ARBA" id="ARBA00023004"/>
    </source>
</evidence>
<dbReference type="Proteomes" id="UP001228403">
    <property type="component" value="Unassembled WGS sequence"/>
</dbReference>
<evidence type="ECO:0000256" key="5">
    <source>
        <dbReference type="ARBA" id="ARBA00022723"/>
    </source>
</evidence>
<evidence type="ECO:0000256" key="2">
    <source>
        <dbReference type="ARBA" id="ARBA00009777"/>
    </source>
</evidence>
<protein>
    <recommendedName>
        <fullName evidence="9">Pyruvate formate-lyase-activating enzyme</fullName>
        <ecNumber evidence="9">1.97.1.4</ecNumber>
    </recommendedName>
</protein>
<dbReference type="InterPro" id="IPR012838">
    <property type="entry name" value="PFL1_activating"/>
</dbReference>
<feature type="domain" description="Radical SAM core" evidence="10">
    <location>
        <begin position="15"/>
        <end position="239"/>
    </location>
</feature>
<comment type="subcellular location">
    <subcellularLocation>
        <location evidence="9">Cytoplasm</location>
    </subcellularLocation>
</comment>
<dbReference type="SFLD" id="SFLDG01066">
    <property type="entry name" value="organic_radical-activating_enz"/>
    <property type="match status" value="1"/>
</dbReference>
<evidence type="ECO:0000256" key="3">
    <source>
        <dbReference type="ARBA" id="ARBA00022485"/>
    </source>
</evidence>
<dbReference type="PANTHER" id="PTHR30352:SF5">
    <property type="entry name" value="PYRUVATE FORMATE-LYASE 1-ACTIVATING ENZYME"/>
    <property type="match status" value="1"/>
</dbReference>
<comment type="function">
    <text evidence="9">Activation of pyruvate formate-lyase under anaerobic conditions by generation of an organic free radical, using S-adenosylmethionine and reduced flavodoxin as cosubstrates to produce 5'-deoxy-adenosine.</text>
</comment>
<dbReference type="SFLD" id="SFLDS00029">
    <property type="entry name" value="Radical_SAM"/>
    <property type="match status" value="1"/>
</dbReference>
<keyword evidence="5 9" id="KW-0479">Metal-binding</keyword>
<organism evidence="11 12">
    <name type="scientific">Bacteroides eggerthii</name>
    <dbReference type="NCBI Taxonomy" id="28111"/>
    <lineage>
        <taxon>Bacteria</taxon>
        <taxon>Pseudomonadati</taxon>
        <taxon>Bacteroidota</taxon>
        <taxon>Bacteroidia</taxon>
        <taxon>Bacteroidales</taxon>
        <taxon>Bacteroidaceae</taxon>
        <taxon>Bacteroides</taxon>
    </lineage>
</organism>
<comment type="function">
    <text evidence="1">Activation of pyruvate formate-lyase 1 under anaerobic conditions by generation of an organic free radical, using S-adenosylmethionine and reduced flavodoxin as cosubstrates to produce 5'-deoxy-adenosine.</text>
</comment>
<keyword evidence="9" id="KW-0963">Cytoplasm</keyword>
<gene>
    <name evidence="11" type="primary">pflA</name>
    <name evidence="11" type="ORF">QUW02_04755</name>
</gene>
<comment type="caution">
    <text evidence="11">The sequence shown here is derived from an EMBL/GenBank/DDBJ whole genome shotgun (WGS) entry which is preliminary data.</text>
</comment>
<evidence type="ECO:0000259" key="10">
    <source>
        <dbReference type="PROSITE" id="PS51918"/>
    </source>
</evidence>
<dbReference type="InterPro" id="IPR013785">
    <property type="entry name" value="Aldolase_TIM"/>
</dbReference>
<dbReference type="GO" id="GO:0043365">
    <property type="term" value="F:[formate-C-acetyltransferase]-activating enzyme activity"/>
    <property type="evidence" value="ECO:0007669"/>
    <property type="project" value="UniProtKB-EC"/>
</dbReference>
<dbReference type="CDD" id="cd01335">
    <property type="entry name" value="Radical_SAM"/>
    <property type="match status" value="1"/>
</dbReference>
<dbReference type="InterPro" id="IPR034457">
    <property type="entry name" value="Organic_radical-activating"/>
</dbReference>
<keyword evidence="12" id="KW-1185">Reference proteome</keyword>
<evidence type="ECO:0000256" key="9">
    <source>
        <dbReference type="RuleBase" id="RU362053"/>
    </source>
</evidence>
<keyword evidence="3 9" id="KW-0004">4Fe-4S</keyword>
<keyword evidence="8 9" id="KW-0411">Iron-sulfur</keyword>
<dbReference type="EMBL" id="JAUDCF010000007">
    <property type="protein sequence ID" value="MDM8145242.1"/>
    <property type="molecule type" value="Genomic_DNA"/>
</dbReference>
<comment type="cofactor">
    <cofactor evidence="9">
        <name>[4Fe-4S] cluster</name>
        <dbReference type="ChEBI" id="CHEBI:49883"/>
    </cofactor>
    <text evidence="9">Binds 1 [4Fe-4S] cluster. The cluster is coordinated with 3 cysteines and an exchangeable S-adenosyl-L-methionine.</text>
</comment>
<evidence type="ECO:0000256" key="1">
    <source>
        <dbReference type="ARBA" id="ARBA00002918"/>
    </source>
</evidence>
<name>A0ABT7U3Z1_9BACE</name>
<evidence type="ECO:0000256" key="6">
    <source>
        <dbReference type="ARBA" id="ARBA00023002"/>
    </source>
</evidence>
<keyword evidence="4 9" id="KW-0949">S-adenosyl-L-methionine</keyword>